<dbReference type="Pfam" id="PF23282">
    <property type="entry name" value="WHD_ROQ1"/>
    <property type="match status" value="1"/>
</dbReference>
<dbReference type="FunFam" id="3.40.50.10140:FF:000007">
    <property type="entry name" value="Disease resistance protein (TIR-NBS-LRR class)"/>
    <property type="match status" value="1"/>
</dbReference>
<dbReference type="InterPro" id="IPR027417">
    <property type="entry name" value="P-loop_NTPase"/>
</dbReference>
<dbReference type="Pfam" id="PF01582">
    <property type="entry name" value="TIR"/>
    <property type="match status" value="1"/>
</dbReference>
<dbReference type="SUPFAM" id="SSF52540">
    <property type="entry name" value="P-loop containing nucleoside triphosphate hydrolases"/>
    <property type="match status" value="1"/>
</dbReference>
<gene>
    <name evidence="11" type="primary">LOC111022384</name>
</gene>
<dbReference type="InterPro" id="IPR035897">
    <property type="entry name" value="Toll_tir_struct_dom_sf"/>
</dbReference>
<feature type="compositionally biased region" description="Basic and acidic residues" evidence="8">
    <location>
        <begin position="1121"/>
        <end position="1136"/>
    </location>
</feature>
<dbReference type="InterPro" id="IPR000157">
    <property type="entry name" value="TIR_dom"/>
</dbReference>
<keyword evidence="3" id="KW-0677">Repeat</keyword>
<evidence type="ECO:0000256" key="6">
    <source>
        <dbReference type="ARBA" id="ARBA00023027"/>
    </source>
</evidence>
<dbReference type="PROSITE" id="PS50104">
    <property type="entry name" value="TIR"/>
    <property type="match status" value="1"/>
</dbReference>
<keyword evidence="10" id="KW-1185">Reference proteome</keyword>
<accession>A0A6J1DMG1</accession>
<evidence type="ECO:0000256" key="2">
    <source>
        <dbReference type="ARBA" id="ARBA00022614"/>
    </source>
</evidence>
<dbReference type="InterPro" id="IPR032675">
    <property type="entry name" value="LRR_dom_sf"/>
</dbReference>
<keyword evidence="4" id="KW-0378">Hydrolase</keyword>
<evidence type="ECO:0000256" key="5">
    <source>
        <dbReference type="ARBA" id="ARBA00022821"/>
    </source>
</evidence>
<evidence type="ECO:0000256" key="1">
    <source>
        <dbReference type="ARBA" id="ARBA00011982"/>
    </source>
</evidence>
<organism evidence="10 11">
    <name type="scientific">Momordica charantia</name>
    <name type="common">Bitter gourd</name>
    <name type="synonym">Balsam pear</name>
    <dbReference type="NCBI Taxonomy" id="3673"/>
    <lineage>
        <taxon>Eukaryota</taxon>
        <taxon>Viridiplantae</taxon>
        <taxon>Streptophyta</taxon>
        <taxon>Embryophyta</taxon>
        <taxon>Tracheophyta</taxon>
        <taxon>Spermatophyta</taxon>
        <taxon>Magnoliopsida</taxon>
        <taxon>eudicotyledons</taxon>
        <taxon>Gunneridae</taxon>
        <taxon>Pentapetalae</taxon>
        <taxon>rosids</taxon>
        <taxon>fabids</taxon>
        <taxon>Cucurbitales</taxon>
        <taxon>Cucurbitaceae</taxon>
        <taxon>Momordiceae</taxon>
        <taxon>Momordica</taxon>
    </lineage>
</organism>
<evidence type="ECO:0000256" key="3">
    <source>
        <dbReference type="ARBA" id="ARBA00022737"/>
    </source>
</evidence>
<dbReference type="GO" id="GO:0061809">
    <property type="term" value="F:NAD+ nucleosidase activity, cyclic ADP-ribose generating"/>
    <property type="evidence" value="ECO:0007669"/>
    <property type="project" value="UniProtKB-EC"/>
</dbReference>
<dbReference type="SUPFAM" id="SSF52200">
    <property type="entry name" value="Toll/Interleukin receptor TIR domain"/>
    <property type="match status" value="1"/>
</dbReference>
<dbReference type="InterPro" id="IPR055414">
    <property type="entry name" value="LRR_R13L4/SHOC2-like"/>
</dbReference>
<comment type="catalytic activity">
    <reaction evidence="7">
        <text>NAD(+) + H2O = ADP-D-ribose + nicotinamide + H(+)</text>
        <dbReference type="Rhea" id="RHEA:16301"/>
        <dbReference type="ChEBI" id="CHEBI:15377"/>
        <dbReference type="ChEBI" id="CHEBI:15378"/>
        <dbReference type="ChEBI" id="CHEBI:17154"/>
        <dbReference type="ChEBI" id="CHEBI:57540"/>
        <dbReference type="ChEBI" id="CHEBI:57967"/>
        <dbReference type="EC" id="3.2.2.6"/>
    </reaction>
    <physiologicalReaction direction="left-to-right" evidence="7">
        <dbReference type="Rhea" id="RHEA:16302"/>
    </physiologicalReaction>
</comment>
<dbReference type="KEGG" id="mcha:111022384"/>
<dbReference type="GO" id="GO:0051707">
    <property type="term" value="P:response to other organism"/>
    <property type="evidence" value="ECO:0007669"/>
    <property type="project" value="UniProtKB-ARBA"/>
</dbReference>
<dbReference type="GO" id="GO:0007165">
    <property type="term" value="P:signal transduction"/>
    <property type="evidence" value="ECO:0007669"/>
    <property type="project" value="InterPro"/>
</dbReference>
<dbReference type="Pfam" id="PF23598">
    <property type="entry name" value="LRR_14"/>
    <property type="match status" value="1"/>
</dbReference>
<dbReference type="Gene3D" id="3.40.50.10140">
    <property type="entry name" value="Toll/interleukin-1 receptor homology (TIR) domain"/>
    <property type="match status" value="1"/>
</dbReference>
<dbReference type="GO" id="GO:0043531">
    <property type="term" value="F:ADP binding"/>
    <property type="evidence" value="ECO:0007669"/>
    <property type="project" value="InterPro"/>
</dbReference>
<dbReference type="Proteomes" id="UP000504603">
    <property type="component" value="Unplaced"/>
</dbReference>
<dbReference type="InterPro" id="IPR044974">
    <property type="entry name" value="Disease_R_plants"/>
</dbReference>
<name>A0A6J1DMG1_MOMCH</name>
<protein>
    <recommendedName>
        <fullName evidence="1">ADP-ribosyl cyclase/cyclic ADP-ribose hydrolase</fullName>
        <ecNumber evidence="1">3.2.2.6</ecNumber>
    </recommendedName>
</protein>
<dbReference type="SMART" id="SM00255">
    <property type="entry name" value="TIR"/>
    <property type="match status" value="1"/>
</dbReference>
<evidence type="ECO:0000313" key="11">
    <source>
        <dbReference type="RefSeq" id="XP_022155243.1"/>
    </source>
</evidence>
<evidence type="ECO:0000313" key="10">
    <source>
        <dbReference type="Proteomes" id="UP000504603"/>
    </source>
</evidence>
<dbReference type="Gene3D" id="3.80.10.10">
    <property type="entry name" value="Ribonuclease Inhibitor"/>
    <property type="match status" value="2"/>
</dbReference>
<dbReference type="InterPro" id="IPR058192">
    <property type="entry name" value="WHD_ROQ1-like"/>
</dbReference>
<keyword evidence="2" id="KW-0433">Leucine-rich repeat</keyword>
<keyword evidence="5" id="KW-0611">Plant defense</keyword>
<reference evidence="11" key="1">
    <citation type="submission" date="2025-08" db="UniProtKB">
        <authorList>
            <consortium name="RefSeq"/>
        </authorList>
    </citation>
    <scope>IDENTIFICATION</scope>
    <source>
        <strain evidence="11">OHB3-1</strain>
    </source>
</reference>
<dbReference type="Gene3D" id="1.10.8.430">
    <property type="entry name" value="Helical domain of apoptotic protease-activating factors"/>
    <property type="match status" value="1"/>
</dbReference>
<dbReference type="Pfam" id="PF00931">
    <property type="entry name" value="NB-ARC"/>
    <property type="match status" value="1"/>
</dbReference>
<dbReference type="Pfam" id="PF20160">
    <property type="entry name" value="C-JID"/>
    <property type="match status" value="1"/>
</dbReference>
<dbReference type="InterPro" id="IPR002182">
    <property type="entry name" value="NB-ARC"/>
</dbReference>
<evidence type="ECO:0000259" key="9">
    <source>
        <dbReference type="PROSITE" id="PS50104"/>
    </source>
</evidence>
<evidence type="ECO:0000256" key="4">
    <source>
        <dbReference type="ARBA" id="ARBA00022801"/>
    </source>
</evidence>
<feature type="domain" description="TIR" evidence="9">
    <location>
        <begin position="12"/>
        <end position="181"/>
    </location>
</feature>
<dbReference type="PRINTS" id="PR00364">
    <property type="entry name" value="DISEASERSIST"/>
</dbReference>
<evidence type="ECO:0000256" key="8">
    <source>
        <dbReference type="SAM" id="MobiDB-lite"/>
    </source>
</evidence>
<dbReference type="OrthoDB" id="1901675at2759"/>
<dbReference type="PANTHER" id="PTHR11017:SF575">
    <property type="entry name" value="ADP-RIBOSYL CYCLASE_CYCLIC ADP-RIBOSE HYDROLASE"/>
    <property type="match status" value="1"/>
</dbReference>
<dbReference type="SUPFAM" id="SSF52058">
    <property type="entry name" value="L domain-like"/>
    <property type="match status" value="1"/>
</dbReference>
<dbReference type="RefSeq" id="XP_022155243.1">
    <property type="nucleotide sequence ID" value="XM_022299551.1"/>
</dbReference>
<dbReference type="GeneID" id="111022384"/>
<dbReference type="InterPro" id="IPR045344">
    <property type="entry name" value="C-JID"/>
</dbReference>
<keyword evidence="6" id="KW-0520">NAD</keyword>
<dbReference type="GO" id="GO:0006952">
    <property type="term" value="P:defense response"/>
    <property type="evidence" value="ECO:0007669"/>
    <property type="project" value="UniProtKB-KW"/>
</dbReference>
<dbReference type="EC" id="3.2.2.6" evidence="1"/>
<dbReference type="PANTHER" id="PTHR11017">
    <property type="entry name" value="LEUCINE-RICH REPEAT-CONTAINING PROTEIN"/>
    <property type="match status" value="1"/>
</dbReference>
<evidence type="ECO:0000256" key="7">
    <source>
        <dbReference type="ARBA" id="ARBA00047304"/>
    </source>
</evidence>
<dbReference type="Gene3D" id="3.40.50.300">
    <property type="entry name" value="P-loop containing nucleotide triphosphate hydrolases"/>
    <property type="match status" value="1"/>
</dbReference>
<dbReference type="AlphaFoldDB" id="A0A6J1DMG1"/>
<dbReference type="InterPro" id="IPR042197">
    <property type="entry name" value="Apaf_helical"/>
</dbReference>
<sequence length="1136" mass="129223">MADKLGAQHRGWIYDVFLSFRGEDTRKNFTDHLYYALKDSGINVFRDDEELRRGEDISSELKQAIQGSKVAVIVFSHNYADSRWCLEELVKIMECRRTLRQLVLPVFYDVDPSTVRKQTDGFEHAFLRHEERFFFDIDRVLRWRMALTEAANLSGWDLRNVADGHEAKFIRLIVDKISRELNSTYLYVALYPVGIESRTKVITSQLEKGSDGVRMVGIWGMGGTGKTTIAKAVYNQLYHNFEGRCFLANIKEISNQPDGQVRLQEQLLCSISKSSKTKLENVDRGIVLLQERFRRKKVLLILDDVDQIGQLNAIARSREWFGSGSRIVITTRDKHLLEQLRVDAICSVDEMNDTEALELFSWHAFRNSYPDEDFHELSKCVVDYSGGLPLALEVLGSFLFGRSIPEWKDALNKLKTIPDDQIQRKLRISFDGLSDHTYKDIFLDVSCFFIGMDRNYVEQVLDGCGFFPKIGISVLLQRCLLTIGDRNKLMMHDLLRDMGREIVREKHPKEPERHSRLLLHDEVLSVLTRQKGTDAIEGLALKLPRFSKEKLSTEAFNEMQNLRLLQLNFVNLNGDFKHLSQELRWLCWHGFPLKFLPKDFHIEKLVAIDLRYSHIRFFWKESKFLEKLKILNLSHSHDLTHTPDFLKLPSLEKLKLKDCKNLVELHHSIGELKGLVFINLKDCKRLKSLPESFSKLKSLETLTISGCSKINTLPEDLGELKSLITLIADDTAIQQVPSTIVKLKNLKYLSLCGCKGPPSKSLPSLFWSWISPKKQHPNSIVLPASLQGLNSLRTLRLNNCNLSNNTIPKDIGSLVSLMELDLRDNSFHSLPSSISGLSKLQTLLLDYCTELECIPDLPPRLKSLYASNCTSLESTSDLSEVKNMETLSVSNCPKLVEIPGLEKLLDSIRVIHMEGCSKMTDSFKETILQGWTVVSGFGGVCLPGDEIPDWFAYKDEGNSVFFDMPQFSDCSLEGFIVCIVYSSCVDNTMTTDLSSLSVINYTKSVIKTNKPLTNEVIMSTKDHLWQGHLSNQAFKMEAGDEVEIIVDFGAEITVKKIGISLVFDKYIGTKMLEYTSASTNDAIVVNEDKDETEGEGGAGIKRGCNDDDVGQSNSYQQPKRLKYEHDTSTEMKIDEK</sequence>
<feature type="region of interest" description="Disordered" evidence="8">
    <location>
        <begin position="1089"/>
        <end position="1136"/>
    </location>
</feature>
<proteinExistence type="predicted"/>